<proteinExistence type="predicted"/>
<dbReference type="EMBL" id="JPMX01000052">
    <property type="protein sequence ID" value="KGH46334.1"/>
    <property type="molecule type" value="Genomic_DNA"/>
</dbReference>
<sequence length="238" mass="25794">MTTPLPTGPAGALDVRADDEVTWLLSLDPTVIAVLGGVLVTLLLIAVLAGWLVVRRVRRSPLVARSREIAARSRELGMQGATAVAARRLPPGQRRSCAELQLEVCRARDRLRRQVATAQAAGAHLGEIPDLMPSLEAEGNRLEQRLRQRALVPEPTARDDLELEARAHLDTLADVCDAVWQAERVASATRRPTTEVADAVTALRAHTTAYQELTSPPVVPPLSPTTHPTPPAREPTQR</sequence>
<evidence type="ECO:0000313" key="4">
    <source>
        <dbReference type="Proteomes" id="UP000029713"/>
    </source>
</evidence>
<evidence type="ECO:0000313" key="3">
    <source>
        <dbReference type="EMBL" id="KGH46334.1"/>
    </source>
</evidence>
<gene>
    <name evidence="3" type="ORF">IN07_12470</name>
</gene>
<feature type="region of interest" description="Disordered" evidence="1">
    <location>
        <begin position="209"/>
        <end position="238"/>
    </location>
</feature>
<dbReference type="OrthoDB" id="5193862at2"/>
<reference evidence="3 4" key="1">
    <citation type="submission" date="2014-07" db="EMBL/GenBank/DDBJ databases">
        <title>Biosystematic studies on Modestobacter strains isolated from extreme hyper-arid desert soil and from historic building.</title>
        <authorList>
            <person name="Bukarasam K."/>
            <person name="Bull A."/>
            <person name="Girard G."/>
            <person name="van Wezel G."/>
            <person name="Goodfellow M."/>
        </authorList>
    </citation>
    <scope>NUCLEOTIDE SEQUENCE [LARGE SCALE GENOMIC DNA]</scope>
    <source>
        <strain evidence="3 4">KNN45-2b</strain>
    </source>
</reference>
<feature type="compositionally biased region" description="Pro residues" evidence="1">
    <location>
        <begin position="217"/>
        <end position="238"/>
    </location>
</feature>
<keyword evidence="4" id="KW-1185">Reference proteome</keyword>
<dbReference type="RefSeq" id="WP_036336110.1">
    <property type="nucleotide sequence ID" value="NZ_JPMX01000052.1"/>
</dbReference>
<name>A0A098Y787_9ACTN</name>
<dbReference type="Proteomes" id="UP000029713">
    <property type="component" value="Unassembled WGS sequence"/>
</dbReference>
<keyword evidence="2" id="KW-1133">Transmembrane helix</keyword>
<keyword evidence="2" id="KW-0472">Membrane</keyword>
<evidence type="ECO:0000256" key="1">
    <source>
        <dbReference type="SAM" id="MobiDB-lite"/>
    </source>
</evidence>
<feature type="transmembrane region" description="Helical" evidence="2">
    <location>
        <begin position="31"/>
        <end position="54"/>
    </location>
</feature>
<evidence type="ECO:0000256" key="2">
    <source>
        <dbReference type="SAM" id="Phobius"/>
    </source>
</evidence>
<accession>A0A098Y787</accession>
<organism evidence="3 4">
    <name type="scientific">Modestobacter caceresii</name>
    <dbReference type="NCBI Taxonomy" id="1522368"/>
    <lineage>
        <taxon>Bacteria</taxon>
        <taxon>Bacillati</taxon>
        <taxon>Actinomycetota</taxon>
        <taxon>Actinomycetes</taxon>
        <taxon>Geodermatophilales</taxon>
        <taxon>Geodermatophilaceae</taxon>
        <taxon>Modestobacter</taxon>
    </lineage>
</organism>
<keyword evidence="2" id="KW-0812">Transmembrane</keyword>
<comment type="caution">
    <text evidence="3">The sequence shown here is derived from an EMBL/GenBank/DDBJ whole genome shotgun (WGS) entry which is preliminary data.</text>
</comment>
<dbReference type="AlphaFoldDB" id="A0A098Y787"/>
<protein>
    <submittedName>
        <fullName evidence="3">Uncharacterized protein</fullName>
    </submittedName>
</protein>